<sequence>MAAQNRERMTDRFARLELLLGQEGLARLSASTVMVVGLGGVGSSCAEALARGGVGRLILLDRDVVEESNINRQAIAFVSTVGKVKAQVMAEMVADINPDCVTYAQQVYINRDNLAEVFAQFPRPDYVIDCIDVVASKIEIAQWCAQNGVHLISSMGGANKFDPAKLTFSKINKTEYCPLAKAIRLVCMRRRVRGLEVLYSTEVPASLPRKGGGSKAETLGTMSYMPPIMGQMLAGKVIRRLVGLEPLPLAPRIGGPADENQPPTQS</sequence>
<protein>
    <submittedName>
        <fullName evidence="2">ThiF family adenylyltransferase</fullName>
    </submittedName>
</protein>
<dbReference type="PANTHER" id="PTHR43267:SF1">
    <property type="entry name" value="TRNA THREONYLCARBAMOYLADENOSINE DEHYDRATASE"/>
    <property type="match status" value="1"/>
</dbReference>
<dbReference type="PANTHER" id="PTHR43267">
    <property type="entry name" value="TRNA THREONYLCARBAMOYLADENOSINE DEHYDRATASE"/>
    <property type="match status" value="1"/>
</dbReference>
<dbReference type="Proteomes" id="UP001555100">
    <property type="component" value="Unassembled WGS sequence"/>
</dbReference>
<accession>A0ABV3NC43</accession>
<dbReference type="GO" id="GO:0016779">
    <property type="term" value="F:nucleotidyltransferase activity"/>
    <property type="evidence" value="ECO:0007669"/>
    <property type="project" value="UniProtKB-KW"/>
</dbReference>
<name>A0ABV3NC43_9ACTO</name>
<dbReference type="Pfam" id="PF00899">
    <property type="entry name" value="ThiF"/>
    <property type="match status" value="1"/>
</dbReference>
<dbReference type="RefSeq" id="WP_240628691.1">
    <property type="nucleotide sequence ID" value="NZ_CP033903.1"/>
</dbReference>
<dbReference type="InterPro" id="IPR000594">
    <property type="entry name" value="ThiF_NAD_FAD-bd"/>
</dbReference>
<organism evidence="2 3">
    <name type="scientific">Trueperella pyogenes</name>
    <dbReference type="NCBI Taxonomy" id="1661"/>
    <lineage>
        <taxon>Bacteria</taxon>
        <taxon>Bacillati</taxon>
        <taxon>Actinomycetota</taxon>
        <taxon>Actinomycetes</taxon>
        <taxon>Actinomycetales</taxon>
        <taxon>Actinomycetaceae</taxon>
        <taxon>Trueperella</taxon>
    </lineage>
</organism>
<comment type="caution">
    <text evidence="2">The sequence shown here is derived from an EMBL/GenBank/DDBJ whole genome shotgun (WGS) entry which is preliminary data.</text>
</comment>
<reference evidence="2 3" key="1">
    <citation type="submission" date="2024-01" db="EMBL/GenBank/DDBJ databases">
        <title>Genomic analysis and antimicrobial resistance profiles of Trueperella pyogenes isolated from domestic and wild animals.</title>
        <authorList>
            <person name="Magossi G."/>
            <person name="Gzyl K.E."/>
            <person name="Holman D.B."/>
            <person name="Amat S."/>
        </authorList>
    </citation>
    <scope>NUCLEOTIDE SEQUENCE [LARGE SCALE GENOMIC DNA]</scope>
    <source>
        <strain evidence="2 3">1494</strain>
    </source>
</reference>
<dbReference type="EMBL" id="JBAGNM010000006">
    <property type="protein sequence ID" value="MEW6954769.1"/>
    <property type="molecule type" value="Genomic_DNA"/>
</dbReference>
<proteinExistence type="predicted"/>
<evidence type="ECO:0000259" key="1">
    <source>
        <dbReference type="Pfam" id="PF00899"/>
    </source>
</evidence>
<feature type="domain" description="THIF-type NAD/FAD binding fold" evidence="1">
    <location>
        <begin position="19"/>
        <end position="249"/>
    </location>
</feature>
<dbReference type="InterPro" id="IPR035985">
    <property type="entry name" value="Ubiquitin-activating_enz"/>
</dbReference>
<gene>
    <name evidence="2" type="ORF">V3M73_06990</name>
</gene>
<evidence type="ECO:0000313" key="3">
    <source>
        <dbReference type="Proteomes" id="UP001555100"/>
    </source>
</evidence>
<dbReference type="InterPro" id="IPR045886">
    <property type="entry name" value="ThiF/MoeB/HesA"/>
</dbReference>
<dbReference type="SUPFAM" id="SSF69572">
    <property type="entry name" value="Activating enzymes of the ubiquitin-like proteins"/>
    <property type="match status" value="1"/>
</dbReference>
<keyword evidence="2" id="KW-0808">Transferase</keyword>
<keyword evidence="2" id="KW-0548">Nucleotidyltransferase</keyword>
<dbReference type="Gene3D" id="3.40.50.720">
    <property type="entry name" value="NAD(P)-binding Rossmann-like Domain"/>
    <property type="match status" value="1"/>
</dbReference>
<evidence type="ECO:0000313" key="2">
    <source>
        <dbReference type="EMBL" id="MEW6954769.1"/>
    </source>
</evidence>
<keyword evidence="3" id="KW-1185">Reference proteome</keyword>